<dbReference type="Gene3D" id="1.20.1070.10">
    <property type="entry name" value="Rhodopsin 7-helix transmembrane proteins"/>
    <property type="match status" value="1"/>
</dbReference>
<dbReference type="CDD" id="cd00037">
    <property type="entry name" value="CLECT"/>
    <property type="match status" value="1"/>
</dbReference>
<dbReference type="InterPro" id="IPR001304">
    <property type="entry name" value="C-type_lectin-like"/>
</dbReference>
<dbReference type="InterPro" id="IPR016187">
    <property type="entry name" value="CTDL_fold"/>
</dbReference>
<feature type="domain" description="C-type lectin" evidence="6">
    <location>
        <begin position="238"/>
        <end position="361"/>
    </location>
</feature>
<dbReference type="GO" id="GO:0007166">
    <property type="term" value="P:cell surface receptor signaling pathway"/>
    <property type="evidence" value="ECO:0007669"/>
    <property type="project" value="InterPro"/>
</dbReference>
<dbReference type="PANTHER" id="PTHR12011">
    <property type="entry name" value="ADHESION G-PROTEIN COUPLED RECEPTOR"/>
    <property type="match status" value="1"/>
</dbReference>
<dbReference type="Gene3D" id="3.10.100.10">
    <property type="entry name" value="Mannose-Binding Protein A, subunit A"/>
    <property type="match status" value="1"/>
</dbReference>
<dbReference type="InterPro" id="IPR017981">
    <property type="entry name" value="GPCR_2-like_7TM"/>
</dbReference>
<feature type="transmembrane region" description="Helical" evidence="5">
    <location>
        <begin position="55"/>
        <end position="78"/>
    </location>
</feature>
<accession>C3XRG6</accession>
<evidence type="ECO:0000256" key="1">
    <source>
        <dbReference type="ARBA" id="ARBA00004141"/>
    </source>
</evidence>
<dbReference type="GO" id="GO:0004930">
    <property type="term" value="F:G protein-coupled receptor activity"/>
    <property type="evidence" value="ECO:0007669"/>
    <property type="project" value="InterPro"/>
</dbReference>
<dbReference type="PROSITE" id="PS00650">
    <property type="entry name" value="G_PROTEIN_RECEP_F2_2"/>
    <property type="match status" value="1"/>
</dbReference>
<sequence length="446" mass="50331">MTMRVIFTQKAHDTSNQSEQGTDFRFWIRVSLALVCILGITWVFGVLYVSRETIVFAYVFTISNSFQGLFIFIFHCLLNETVQDEIERRFGAQFTCWSKKKRQKTVRRQTRRTARSPQQQEIWLDDFTDTKDSHSSAKNTKDTLDTIEDEGFVENTTYEGGVSAEDSVNNRRSRRDSGVLERRGFVLCHGQLNNMKTTAVFVTAVVLLCMFCAQANGIGGSTGDHSQACPGLSDYVPFNGNCYLFSNTSTDYAGAEDLCSQYGGRLIRVMNIGTHEFLLNHIMTYINQSVSFWIGLEDRTDEAVFLYSDGSPLGSFNRFPAEGVDVVNQDGSDCVLMATGLIPRWDWWTEECSADHRFICEYIFVYAGDGSPAQSNFHDRIGSNTVTIDQSYNNNAITIDQSYNNNAITIDQSYNNNAITIDQSYNNNAITIDQSYNNNAITIDQS</sequence>
<evidence type="ECO:0008006" key="9">
    <source>
        <dbReference type="Google" id="ProtNLM"/>
    </source>
</evidence>
<feature type="domain" description="G-protein coupled receptors family 2 profile 2" evidence="7">
    <location>
        <begin position="1"/>
        <end position="79"/>
    </location>
</feature>
<dbReference type="PROSITE" id="PS50041">
    <property type="entry name" value="C_TYPE_LECTIN_2"/>
    <property type="match status" value="1"/>
</dbReference>
<keyword evidence="4 5" id="KW-0472">Membrane</keyword>
<name>C3XRG6_BRAFL</name>
<evidence type="ECO:0000259" key="7">
    <source>
        <dbReference type="PROSITE" id="PS50261"/>
    </source>
</evidence>
<evidence type="ECO:0000256" key="3">
    <source>
        <dbReference type="ARBA" id="ARBA00022989"/>
    </source>
</evidence>
<dbReference type="FunFam" id="1.20.1070.10:FF:001328">
    <property type="entry name" value="Uncharacterized protein"/>
    <property type="match status" value="1"/>
</dbReference>
<gene>
    <name evidence="8" type="ORF">BRAFLDRAFT_68240</name>
</gene>
<protein>
    <recommendedName>
        <fullName evidence="9">C-type lectin domain-containing protein</fullName>
    </recommendedName>
</protein>
<dbReference type="PANTHER" id="PTHR12011:SF471">
    <property type="entry name" value="G-PROTEIN COUPLED RECEPTORS FAMILY 2 PROFILE 2 DOMAIN-CONTAINING PROTEIN"/>
    <property type="match status" value="1"/>
</dbReference>
<dbReference type="STRING" id="7739.C3XRG6"/>
<dbReference type="InterPro" id="IPR016186">
    <property type="entry name" value="C-type_lectin-like/link_sf"/>
</dbReference>
<evidence type="ECO:0000313" key="8">
    <source>
        <dbReference type="EMBL" id="EEN69284.1"/>
    </source>
</evidence>
<keyword evidence="3 5" id="KW-1133">Transmembrane helix</keyword>
<dbReference type="InterPro" id="IPR017983">
    <property type="entry name" value="GPCR_2_secretin-like_CS"/>
</dbReference>
<evidence type="ECO:0000259" key="6">
    <source>
        <dbReference type="PROSITE" id="PS50041"/>
    </source>
</evidence>
<dbReference type="AlphaFoldDB" id="C3XRG6"/>
<comment type="subcellular location">
    <subcellularLocation>
        <location evidence="1">Membrane</location>
        <topology evidence="1">Multi-pass membrane protein</topology>
    </subcellularLocation>
</comment>
<evidence type="ECO:0000256" key="2">
    <source>
        <dbReference type="ARBA" id="ARBA00022692"/>
    </source>
</evidence>
<keyword evidence="2 5" id="KW-0812">Transmembrane</keyword>
<dbReference type="InParanoid" id="C3XRG6"/>
<reference evidence="8" key="1">
    <citation type="journal article" date="2008" name="Nature">
        <title>The amphioxus genome and the evolution of the chordate karyotype.</title>
        <authorList>
            <consortium name="US DOE Joint Genome Institute (JGI-PGF)"/>
            <person name="Putnam N.H."/>
            <person name="Butts T."/>
            <person name="Ferrier D.E.K."/>
            <person name="Furlong R.F."/>
            <person name="Hellsten U."/>
            <person name="Kawashima T."/>
            <person name="Robinson-Rechavi M."/>
            <person name="Shoguchi E."/>
            <person name="Terry A."/>
            <person name="Yu J.-K."/>
            <person name="Benito-Gutierrez E.L."/>
            <person name="Dubchak I."/>
            <person name="Garcia-Fernandez J."/>
            <person name="Gibson-Brown J.J."/>
            <person name="Grigoriev I.V."/>
            <person name="Horton A.C."/>
            <person name="de Jong P.J."/>
            <person name="Jurka J."/>
            <person name="Kapitonov V.V."/>
            <person name="Kohara Y."/>
            <person name="Kuroki Y."/>
            <person name="Lindquist E."/>
            <person name="Lucas S."/>
            <person name="Osoegawa K."/>
            <person name="Pennacchio L.A."/>
            <person name="Salamov A.A."/>
            <person name="Satou Y."/>
            <person name="Sauka-Spengler T."/>
            <person name="Schmutz J."/>
            <person name="Shin-I T."/>
            <person name="Toyoda A."/>
            <person name="Bronner-Fraser M."/>
            <person name="Fujiyama A."/>
            <person name="Holland L.Z."/>
            <person name="Holland P.W.H."/>
            <person name="Satoh N."/>
            <person name="Rokhsar D.S."/>
        </authorList>
    </citation>
    <scope>NUCLEOTIDE SEQUENCE [LARGE SCALE GENOMIC DNA]</scope>
    <source>
        <strain evidence="8">S238N-H82</strain>
        <tissue evidence="8">Testes</tissue>
    </source>
</reference>
<dbReference type="eggNOG" id="KOG4193">
    <property type="taxonomic scope" value="Eukaryota"/>
</dbReference>
<dbReference type="Pfam" id="PF00002">
    <property type="entry name" value="7tm_2"/>
    <property type="match status" value="1"/>
</dbReference>
<dbReference type="eggNOG" id="KOG4297">
    <property type="taxonomic scope" value="Eukaryota"/>
</dbReference>
<evidence type="ECO:0000256" key="4">
    <source>
        <dbReference type="ARBA" id="ARBA00023136"/>
    </source>
</evidence>
<dbReference type="GO" id="GO:0016020">
    <property type="term" value="C:membrane"/>
    <property type="evidence" value="ECO:0007669"/>
    <property type="project" value="UniProtKB-SubCell"/>
</dbReference>
<dbReference type="InterPro" id="IPR000832">
    <property type="entry name" value="GPCR_2_secretin-like"/>
</dbReference>
<dbReference type="Pfam" id="PF00059">
    <property type="entry name" value="Lectin_C"/>
    <property type="match status" value="1"/>
</dbReference>
<dbReference type="EMBL" id="GG666456">
    <property type="protein sequence ID" value="EEN69284.1"/>
    <property type="molecule type" value="Genomic_DNA"/>
</dbReference>
<dbReference type="SMART" id="SM00034">
    <property type="entry name" value="CLECT"/>
    <property type="match status" value="1"/>
</dbReference>
<proteinExistence type="predicted"/>
<dbReference type="PROSITE" id="PS50261">
    <property type="entry name" value="G_PROTEIN_RECEP_F2_4"/>
    <property type="match status" value="1"/>
</dbReference>
<feature type="transmembrane region" description="Helical" evidence="5">
    <location>
        <begin position="26"/>
        <end position="49"/>
    </location>
</feature>
<dbReference type="SUPFAM" id="SSF56436">
    <property type="entry name" value="C-type lectin-like"/>
    <property type="match status" value="1"/>
</dbReference>
<feature type="transmembrane region" description="Helical" evidence="5">
    <location>
        <begin position="199"/>
        <end position="219"/>
    </location>
</feature>
<evidence type="ECO:0000256" key="5">
    <source>
        <dbReference type="SAM" id="Phobius"/>
    </source>
</evidence>
<organism>
    <name type="scientific">Branchiostoma floridae</name>
    <name type="common">Florida lancelet</name>
    <name type="synonym">Amphioxus</name>
    <dbReference type="NCBI Taxonomy" id="7739"/>
    <lineage>
        <taxon>Eukaryota</taxon>
        <taxon>Metazoa</taxon>
        <taxon>Chordata</taxon>
        <taxon>Cephalochordata</taxon>
        <taxon>Leptocardii</taxon>
        <taxon>Amphioxiformes</taxon>
        <taxon>Branchiostomatidae</taxon>
        <taxon>Branchiostoma</taxon>
    </lineage>
</organism>